<dbReference type="EMBL" id="BNJG01000003">
    <property type="protein sequence ID" value="GHO58966.1"/>
    <property type="molecule type" value="Genomic_DNA"/>
</dbReference>
<organism evidence="2 3">
    <name type="scientific">Ktedonobacter robiniae</name>
    <dbReference type="NCBI Taxonomy" id="2778365"/>
    <lineage>
        <taxon>Bacteria</taxon>
        <taxon>Bacillati</taxon>
        <taxon>Chloroflexota</taxon>
        <taxon>Ktedonobacteria</taxon>
        <taxon>Ktedonobacterales</taxon>
        <taxon>Ktedonobacteraceae</taxon>
        <taxon>Ktedonobacter</taxon>
    </lineage>
</organism>
<comment type="caution">
    <text evidence="2">The sequence shown here is derived from an EMBL/GenBank/DDBJ whole genome shotgun (WGS) entry which is preliminary data.</text>
</comment>
<feature type="transmembrane region" description="Helical" evidence="1">
    <location>
        <begin position="170"/>
        <end position="188"/>
    </location>
</feature>
<reference evidence="2 3" key="1">
    <citation type="journal article" date="2021" name="Int. J. Syst. Evol. Microbiol.">
        <title>Reticulibacter mediterranei gen. nov., sp. nov., within the new family Reticulibacteraceae fam. nov., and Ktedonospora formicarum gen. nov., sp. nov., Ktedonobacter robiniae sp. nov., Dictyobacter formicarum sp. nov. and Dictyobacter arantiisoli sp. nov., belonging to the class Ktedonobacteria.</title>
        <authorList>
            <person name="Yabe S."/>
            <person name="Zheng Y."/>
            <person name="Wang C.M."/>
            <person name="Sakai Y."/>
            <person name="Abe K."/>
            <person name="Yokota A."/>
            <person name="Donadio S."/>
            <person name="Cavaletti L."/>
            <person name="Monciardini P."/>
        </authorList>
    </citation>
    <scope>NUCLEOTIDE SEQUENCE [LARGE SCALE GENOMIC DNA]</scope>
    <source>
        <strain evidence="2 3">SOSP1-30</strain>
    </source>
</reference>
<gene>
    <name evidence="2" type="ORF">KSB_74410</name>
</gene>
<feature type="transmembrane region" description="Helical" evidence="1">
    <location>
        <begin position="113"/>
        <end position="133"/>
    </location>
</feature>
<feature type="transmembrane region" description="Helical" evidence="1">
    <location>
        <begin position="140"/>
        <end position="164"/>
    </location>
</feature>
<proteinExistence type="predicted"/>
<evidence type="ECO:0000313" key="3">
    <source>
        <dbReference type="Proteomes" id="UP000654345"/>
    </source>
</evidence>
<keyword evidence="1" id="KW-1133">Transmembrane helix</keyword>
<keyword evidence="1" id="KW-0472">Membrane</keyword>
<keyword evidence="3" id="KW-1185">Reference proteome</keyword>
<protein>
    <recommendedName>
        <fullName evidence="4">Zinc ribbon domain-containing protein</fullName>
    </recommendedName>
</protein>
<keyword evidence="1" id="KW-0812">Transmembrane</keyword>
<evidence type="ECO:0000313" key="2">
    <source>
        <dbReference type="EMBL" id="GHO58966.1"/>
    </source>
</evidence>
<accession>A0ABQ3V1X6</accession>
<dbReference type="Proteomes" id="UP000654345">
    <property type="component" value="Unassembled WGS sequence"/>
</dbReference>
<name>A0ABQ3V1X6_9CHLR</name>
<sequence>MNCTSCGVVAPYNAAICPNCGASFPMPNSYPQAPDYAPQQPNNAPPATGYSYPQQGYAAPQQSYAAPGYNSAQAGYMGQQQSYAYGQPQYPPTYQQMTNVTVVNNAQTSNTPVIVEVLLNFFLGIYGVGWLMAGETTTGIVLLVCSFVVYWPVLIGLAVFTLGIGLFCDIPLVIGAVILNAVLLNGALKRRYAQVTVVQTRY</sequence>
<evidence type="ECO:0008006" key="4">
    <source>
        <dbReference type="Google" id="ProtNLM"/>
    </source>
</evidence>
<dbReference type="RefSeq" id="WP_201375201.1">
    <property type="nucleotide sequence ID" value="NZ_BNJG01000003.1"/>
</dbReference>
<evidence type="ECO:0000256" key="1">
    <source>
        <dbReference type="SAM" id="Phobius"/>
    </source>
</evidence>